<dbReference type="EMBL" id="DRTD01000106">
    <property type="protein sequence ID" value="HHE54419.1"/>
    <property type="molecule type" value="Genomic_DNA"/>
</dbReference>
<evidence type="ECO:0000256" key="2">
    <source>
        <dbReference type="ARBA" id="ARBA00022801"/>
    </source>
</evidence>
<evidence type="ECO:0000313" key="5">
    <source>
        <dbReference type="EMBL" id="HHE54419.1"/>
    </source>
</evidence>
<comment type="similarity">
    <text evidence="1 4">Belongs to the glycosyl hydrolase 27 family.</text>
</comment>
<accession>A0A7V5H236</accession>
<dbReference type="InterPro" id="IPR002241">
    <property type="entry name" value="Glyco_hydro_27"/>
</dbReference>
<dbReference type="PANTHER" id="PTHR11452:SF75">
    <property type="entry name" value="ALPHA-GALACTOSIDASE MEL1"/>
    <property type="match status" value="1"/>
</dbReference>
<proteinExistence type="inferred from homology"/>
<keyword evidence="2 4" id="KW-0378">Hydrolase</keyword>
<dbReference type="SUPFAM" id="SSF51445">
    <property type="entry name" value="(Trans)glycosidases"/>
    <property type="match status" value="1"/>
</dbReference>
<reference evidence="5" key="1">
    <citation type="journal article" date="2020" name="mSystems">
        <title>Genome- and Community-Level Interaction Insights into Carbon Utilization and Element Cycling Functions of Hydrothermarchaeota in Hydrothermal Sediment.</title>
        <authorList>
            <person name="Zhou Z."/>
            <person name="Liu Y."/>
            <person name="Xu W."/>
            <person name="Pan J."/>
            <person name="Luo Z.H."/>
            <person name="Li M."/>
        </authorList>
    </citation>
    <scope>NUCLEOTIDE SEQUENCE [LARGE SCALE GENOMIC DNA]</scope>
    <source>
        <strain evidence="5">HyVt-76</strain>
    </source>
</reference>
<dbReference type="InterPro" id="IPR013785">
    <property type="entry name" value="Aldolase_TIM"/>
</dbReference>
<dbReference type="Proteomes" id="UP000886111">
    <property type="component" value="Unassembled WGS sequence"/>
</dbReference>
<comment type="catalytic activity">
    <reaction evidence="4">
        <text>Hydrolysis of terminal, non-reducing alpha-D-galactose residues in alpha-D-galactosides, including galactose oligosaccharides, galactomannans and galactolipids.</text>
        <dbReference type="EC" id="3.2.1.22"/>
    </reaction>
</comment>
<name>A0A7V5H236_CALAY</name>
<dbReference type="EC" id="3.2.1.22" evidence="4"/>
<evidence type="ECO:0000256" key="4">
    <source>
        <dbReference type="RuleBase" id="RU361168"/>
    </source>
</evidence>
<dbReference type="GO" id="GO:0005975">
    <property type="term" value="P:carbohydrate metabolic process"/>
    <property type="evidence" value="ECO:0007669"/>
    <property type="project" value="InterPro"/>
</dbReference>
<dbReference type="Pfam" id="PF16499">
    <property type="entry name" value="Melibiase_2"/>
    <property type="match status" value="1"/>
</dbReference>
<dbReference type="InterPro" id="IPR017853">
    <property type="entry name" value="GH"/>
</dbReference>
<keyword evidence="3 4" id="KW-0326">Glycosidase</keyword>
<protein>
    <recommendedName>
        <fullName evidence="4">Alpha-galactosidase</fullName>
        <ecNumber evidence="4">3.2.1.22</ecNumber>
    </recommendedName>
    <alternativeName>
        <fullName evidence="4">Melibiase</fullName>
    </alternativeName>
</protein>
<gene>
    <name evidence="5" type="ORF">ENL21_01460</name>
</gene>
<comment type="caution">
    <text evidence="5">The sequence shown here is derived from an EMBL/GenBank/DDBJ whole genome shotgun (WGS) entry which is preliminary data.</text>
</comment>
<evidence type="ECO:0000256" key="3">
    <source>
        <dbReference type="ARBA" id="ARBA00023295"/>
    </source>
</evidence>
<dbReference type="GO" id="GO:0004557">
    <property type="term" value="F:alpha-galactosidase activity"/>
    <property type="evidence" value="ECO:0007669"/>
    <property type="project" value="UniProtKB-EC"/>
</dbReference>
<dbReference type="AlphaFoldDB" id="A0A7V5H236"/>
<organism evidence="5">
    <name type="scientific">Caldithrix abyssi</name>
    <dbReference type="NCBI Taxonomy" id="187145"/>
    <lineage>
        <taxon>Bacteria</taxon>
        <taxon>Pseudomonadati</taxon>
        <taxon>Calditrichota</taxon>
        <taxon>Calditrichia</taxon>
        <taxon>Calditrichales</taxon>
        <taxon>Calditrichaceae</taxon>
        <taxon>Caldithrix</taxon>
    </lineage>
</organism>
<evidence type="ECO:0000256" key="1">
    <source>
        <dbReference type="ARBA" id="ARBA00009743"/>
    </source>
</evidence>
<dbReference type="PRINTS" id="PR00740">
    <property type="entry name" value="GLHYDRLASE27"/>
</dbReference>
<sequence>MSVTQERVYAAARAFVEKGLADHGWSFVNIDDGWEIYGQSTEPKRKQNGEIRTNEKFLNMKKLGDDIHALGLKFGIYSSPGPLTCGGYTANYQHEAQDAQIFASWGVDYLKYGLCSYQKFMKDVNDPQELKIPYQKMHRALQKINRDIIYSICEYGLGNVWQWGAEVGGNLWLTTGDIWDEWDRMAEIGFNQQQAAPYAGPGHWNDPDMLVIG</sequence>
<keyword evidence="4" id="KW-1015">Disulfide bond</keyword>
<dbReference type="CDD" id="cd14792">
    <property type="entry name" value="GH27"/>
    <property type="match status" value="1"/>
</dbReference>
<dbReference type="PANTHER" id="PTHR11452">
    <property type="entry name" value="ALPHA-GALACTOSIDASE/ALPHA-N-ACETYLGALACTOSAMINIDASE"/>
    <property type="match status" value="1"/>
</dbReference>
<dbReference type="Gene3D" id="3.20.20.70">
    <property type="entry name" value="Aldolase class I"/>
    <property type="match status" value="1"/>
</dbReference>